<dbReference type="InterPro" id="IPR002035">
    <property type="entry name" value="VWF_A"/>
</dbReference>
<dbReference type="SUPFAM" id="SSF53300">
    <property type="entry name" value="vWA-like"/>
    <property type="match status" value="1"/>
</dbReference>
<dbReference type="EMBL" id="CAJNOQ010010725">
    <property type="protein sequence ID" value="CAF1259356.1"/>
    <property type="molecule type" value="Genomic_DNA"/>
</dbReference>
<dbReference type="PANTHER" id="PTHR10579">
    <property type="entry name" value="CALCIUM-ACTIVATED CHLORIDE CHANNEL REGULATOR"/>
    <property type="match status" value="1"/>
</dbReference>
<comment type="caution">
    <text evidence="2">The sequence shown here is derived from an EMBL/GenBank/DDBJ whole genome shotgun (WGS) entry which is preliminary data.</text>
</comment>
<dbReference type="PANTHER" id="PTHR10579:SF43">
    <property type="entry name" value="ZINC FINGER (C3HC4-TYPE RING FINGER) FAMILY PROTEIN"/>
    <property type="match status" value="1"/>
</dbReference>
<dbReference type="Proteomes" id="UP000681722">
    <property type="component" value="Unassembled WGS sequence"/>
</dbReference>
<dbReference type="OrthoDB" id="299997at2759"/>
<protein>
    <recommendedName>
        <fullName evidence="1">VWFA domain-containing protein</fullName>
    </recommendedName>
</protein>
<dbReference type="Proteomes" id="UP000663829">
    <property type="component" value="Unassembled WGS sequence"/>
</dbReference>
<dbReference type="EMBL" id="CAJOBC010018052">
    <property type="protein sequence ID" value="CAF4035572.1"/>
    <property type="molecule type" value="Genomic_DNA"/>
</dbReference>
<sequence>MLSGGLQLSDDAPLGLSVGGSKDINIFRQNIRNKYLPVVTDLTYEGLFYDYFFDTRNSDNNQSVCENLFCPTYSMATVYNNSFSEPNQESCEYYMSVGFNSNLRTNTFKRNPLNLVIVIDVSGSMSASFNRYYYDRPLVNKSNDESRSKIQITLDVVIKILNHLKTVDRLAIVTFNTDAKIFQKFIQLKDINIEILKKQLLKIQADGGTDMSAGICTSESLFTPLLLTDDYDNRIIFLTDAQPNTGQLSEESFISSIEQLAHRHIYMTFIGIGIDFNTKLISLITRQRGANFFSVSNSKSFIQLLDTDFDLIITPLVFNLILKFESNQFEIDHVYGSPEYEQSTNEIMKISTLFPSRRKDNETRGGIVLIKLKKKKNQSNLNISDIRLTVTYEDRLNKIYEEKRSVDIINDQQCSTNYYSNTGIRKGILLINYVTLLKQWIVNERQHNINRKPITITFNYIDKKLLFPHTLSEWERQSSPLVVSDIYQQLFKKFLDYFQTEMLEVNDPDLKQEVDLLKLLIEYKK</sequence>
<evidence type="ECO:0000259" key="1">
    <source>
        <dbReference type="PROSITE" id="PS50234"/>
    </source>
</evidence>
<feature type="domain" description="VWFA" evidence="1">
    <location>
        <begin position="114"/>
        <end position="316"/>
    </location>
</feature>
<name>A0A815ANB9_9BILA</name>
<accession>A0A815ANB9</accession>
<dbReference type="AlphaFoldDB" id="A0A815ANB9"/>
<evidence type="ECO:0000313" key="3">
    <source>
        <dbReference type="EMBL" id="CAF4035572.1"/>
    </source>
</evidence>
<proteinExistence type="predicted"/>
<keyword evidence="4" id="KW-1185">Reference proteome</keyword>
<evidence type="ECO:0000313" key="2">
    <source>
        <dbReference type="EMBL" id="CAF1259356.1"/>
    </source>
</evidence>
<dbReference type="InterPro" id="IPR036465">
    <property type="entry name" value="vWFA_dom_sf"/>
</dbReference>
<reference evidence="2" key="1">
    <citation type="submission" date="2021-02" db="EMBL/GenBank/DDBJ databases">
        <authorList>
            <person name="Nowell W R."/>
        </authorList>
    </citation>
    <scope>NUCLEOTIDE SEQUENCE</scope>
</reference>
<gene>
    <name evidence="2" type="ORF">GPM918_LOCUS26528</name>
    <name evidence="3" type="ORF">SRO942_LOCUS26701</name>
</gene>
<evidence type="ECO:0000313" key="4">
    <source>
        <dbReference type="Proteomes" id="UP000663829"/>
    </source>
</evidence>
<dbReference type="SMART" id="SM00327">
    <property type="entry name" value="VWA"/>
    <property type="match status" value="1"/>
</dbReference>
<dbReference type="Pfam" id="PF13519">
    <property type="entry name" value="VWA_2"/>
    <property type="match status" value="1"/>
</dbReference>
<dbReference type="InterPro" id="IPR051266">
    <property type="entry name" value="CLCR"/>
</dbReference>
<dbReference type="Gene3D" id="3.40.50.410">
    <property type="entry name" value="von Willebrand factor, type A domain"/>
    <property type="match status" value="1"/>
</dbReference>
<dbReference type="PROSITE" id="PS50234">
    <property type="entry name" value="VWFA"/>
    <property type="match status" value="1"/>
</dbReference>
<organism evidence="2 4">
    <name type="scientific">Didymodactylos carnosus</name>
    <dbReference type="NCBI Taxonomy" id="1234261"/>
    <lineage>
        <taxon>Eukaryota</taxon>
        <taxon>Metazoa</taxon>
        <taxon>Spiralia</taxon>
        <taxon>Gnathifera</taxon>
        <taxon>Rotifera</taxon>
        <taxon>Eurotatoria</taxon>
        <taxon>Bdelloidea</taxon>
        <taxon>Philodinida</taxon>
        <taxon>Philodinidae</taxon>
        <taxon>Didymodactylos</taxon>
    </lineage>
</organism>